<comment type="caution">
    <text evidence="3">The sequence shown here is derived from an EMBL/GenBank/DDBJ whole genome shotgun (WGS) entry which is preliminary data.</text>
</comment>
<sequence length="189" mass="22013">MLSLEKEVRTKTRRKNVQRIILGTIATAGLLSVAVVAPNALQALEKLGLIPSRRQQEIVSSSWKRLVAAGLLERQGKFLRLTSKGEKKLRQLELRDYKLKKPRRWDKKWRLLIFDIREERKSLRDKVRRTLVSIGFARLQDSVWVYPYDCEDFFTLLKADFKVGKDLLYIIADAIENDRSLREKFGLAA</sequence>
<evidence type="ECO:0000313" key="3">
    <source>
        <dbReference type="EMBL" id="OHA26787.1"/>
    </source>
</evidence>
<feature type="transmembrane region" description="Helical" evidence="1">
    <location>
        <begin position="20"/>
        <end position="41"/>
    </location>
</feature>
<accession>A0A1G2MSA8</accession>
<dbReference type="Pfam" id="PF20803">
    <property type="entry name" value="PaaX_M"/>
    <property type="match status" value="1"/>
</dbReference>
<proteinExistence type="predicted"/>
<reference evidence="3 4" key="1">
    <citation type="journal article" date="2016" name="Nat. Commun.">
        <title>Thousands of microbial genomes shed light on interconnected biogeochemical processes in an aquifer system.</title>
        <authorList>
            <person name="Anantharaman K."/>
            <person name="Brown C.T."/>
            <person name="Hug L.A."/>
            <person name="Sharon I."/>
            <person name="Castelle C.J."/>
            <person name="Probst A.J."/>
            <person name="Thomas B.C."/>
            <person name="Singh A."/>
            <person name="Wilkins M.J."/>
            <person name="Karaoz U."/>
            <person name="Brodie E.L."/>
            <person name="Williams K.H."/>
            <person name="Hubbard S.S."/>
            <person name="Banfield J.F."/>
        </authorList>
    </citation>
    <scope>NUCLEOTIDE SEQUENCE [LARGE SCALE GENOMIC DNA]</scope>
</reference>
<gene>
    <name evidence="3" type="ORF">A3C06_01450</name>
</gene>
<organism evidence="3 4">
    <name type="scientific">Candidatus Taylorbacteria bacterium RIFCSPHIGHO2_02_FULL_46_13</name>
    <dbReference type="NCBI Taxonomy" id="1802312"/>
    <lineage>
        <taxon>Bacteria</taxon>
        <taxon>Candidatus Tayloriibacteriota</taxon>
    </lineage>
</organism>
<feature type="domain" description="Transcriptional repressor PaaX-like central Cas2-like" evidence="2">
    <location>
        <begin position="103"/>
        <end position="176"/>
    </location>
</feature>
<keyword evidence="1" id="KW-0812">Transmembrane</keyword>
<evidence type="ECO:0000259" key="2">
    <source>
        <dbReference type="Pfam" id="PF20803"/>
    </source>
</evidence>
<dbReference type="EMBL" id="MHRQ01000016">
    <property type="protein sequence ID" value="OHA26787.1"/>
    <property type="molecule type" value="Genomic_DNA"/>
</dbReference>
<keyword evidence="1" id="KW-1133">Transmembrane helix</keyword>
<keyword evidence="1" id="KW-0472">Membrane</keyword>
<dbReference type="Gene3D" id="3.30.70.2650">
    <property type="match status" value="1"/>
</dbReference>
<dbReference type="GO" id="GO:0006351">
    <property type="term" value="P:DNA-templated transcription"/>
    <property type="evidence" value="ECO:0007669"/>
    <property type="project" value="TreeGrafter"/>
</dbReference>
<dbReference type="InterPro" id="IPR048846">
    <property type="entry name" value="PaaX-like_central"/>
</dbReference>
<dbReference type="AlphaFoldDB" id="A0A1G2MSA8"/>
<dbReference type="STRING" id="1802312.A3C06_01450"/>
<protein>
    <recommendedName>
        <fullName evidence="2">Transcriptional repressor PaaX-like central Cas2-like domain-containing protein</fullName>
    </recommendedName>
</protein>
<dbReference type="SUPFAM" id="SSF143430">
    <property type="entry name" value="TTP0101/SSO1404-like"/>
    <property type="match status" value="1"/>
</dbReference>
<dbReference type="Proteomes" id="UP000177565">
    <property type="component" value="Unassembled WGS sequence"/>
</dbReference>
<evidence type="ECO:0000313" key="4">
    <source>
        <dbReference type="Proteomes" id="UP000177565"/>
    </source>
</evidence>
<dbReference type="PANTHER" id="PTHR30319:SF1">
    <property type="entry name" value="TRANSCRIPTIONAL REPRESSOR PAAX"/>
    <property type="match status" value="1"/>
</dbReference>
<name>A0A1G2MSA8_9BACT</name>
<dbReference type="PANTHER" id="PTHR30319">
    <property type="entry name" value="PHENYLACETIC ACID REGULATOR-RELATED TRANSCRIPTIONAL REPRESSOR"/>
    <property type="match status" value="1"/>
</dbReference>
<evidence type="ECO:0000256" key="1">
    <source>
        <dbReference type="SAM" id="Phobius"/>
    </source>
</evidence>